<dbReference type="Pfam" id="PF05014">
    <property type="entry name" value="Nuc_deoxyrib_tr"/>
    <property type="match status" value="1"/>
</dbReference>
<dbReference type="InterPro" id="IPR051239">
    <property type="entry name" value="2'-dNMP_N-hydrolase"/>
</dbReference>
<organism evidence="1 2">
    <name type="scientific">Candidatus Gallilactobacillus intestinavium</name>
    <dbReference type="NCBI Taxonomy" id="2840838"/>
    <lineage>
        <taxon>Bacteria</taxon>
        <taxon>Bacillati</taxon>
        <taxon>Bacillota</taxon>
        <taxon>Bacilli</taxon>
        <taxon>Lactobacillales</taxon>
        <taxon>Lactobacillaceae</taxon>
        <taxon>Lactobacillaceae incertae sedis</taxon>
        <taxon>Candidatus Gallilactobacillus</taxon>
    </lineage>
</organism>
<comment type="caution">
    <text evidence="1">The sequence shown here is derived from an EMBL/GenBank/DDBJ whole genome shotgun (WGS) entry which is preliminary data.</text>
</comment>
<reference evidence="1" key="1">
    <citation type="submission" date="2020-10" db="EMBL/GenBank/DDBJ databases">
        <authorList>
            <person name="Gilroy R."/>
        </authorList>
    </citation>
    <scope>NUCLEOTIDE SEQUENCE</scope>
    <source>
        <strain evidence="1">C6-149</strain>
    </source>
</reference>
<dbReference type="AlphaFoldDB" id="A0A9D9E569"/>
<protein>
    <submittedName>
        <fullName evidence="1">Nucleoside 2-deoxyribosyltransferase</fullName>
    </submittedName>
</protein>
<evidence type="ECO:0000313" key="2">
    <source>
        <dbReference type="Proteomes" id="UP000823614"/>
    </source>
</evidence>
<evidence type="ECO:0000313" key="1">
    <source>
        <dbReference type="EMBL" id="MBO8441612.1"/>
    </source>
</evidence>
<dbReference type="EMBL" id="JADIMP010000066">
    <property type="protein sequence ID" value="MBO8441612.1"/>
    <property type="molecule type" value="Genomic_DNA"/>
</dbReference>
<sequence length="146" mass="16583">MKKVYLAGPFFDDEQIERIERVEKALDNNATVSEYFSPRKHQHDDLKFGSPEWQDVVYKGDVQHVEDADVIVAIADFIDDSVDSGTAFEIGYAAAKNKKIVLLHEKDSIVNLMLAQSLTTYIDDFSELKNLNLDNLPNKKYTGEIV</sequence>
<dbReference type="SUPFAM" id="SSF52309">
    <property type="entry name" value="N-(deoxy)ribosyltransferase-like"/>
    <property type="match status" value="1"/>
</dbReference>
<dbReference type="GO" id="GO:0070694">
    <property type="term" value="F:5-hydroxymethyl-dUMP N-hydrolase activity"/>
    <property type="evidence" value="ECO:0007669"/>
    <property type="project" value="TreeGrafter"/>
</dbReference>
<proteinExistence type="predicted"/>
<gene>
    <name evidence="1" type="ORF">IAA89_04185</name>
</gene>
<dbReference type="GO" id="GO:0009159">
    <property type="term" value="P:deoxyribonucleoside monophosphate catabolic process"/>
    <property type="evidence" value="ECO:0007669"/>
    <property type="project" value="TreeGrafter"/>
</dbReference>
<dbReference type="PANTHER" id="PTHR15364">
    <property type="entry name" value="2'-DEOXYNUCLEOSIDE 5'-PHOSPHATE N-HYDROLASE 1"/>
    <property type="match status" value="1"/>
</dbReference>
<name>A0A9D9E569_9LACO</name>
<dbReference type="PANTHER" id="PTHR15364:SF0">
    <property type="entry name" value="2'-DEOXYNUCLEOSIDE 5'-PHOSPHATE N-HYDROLASE 1"/>
    <property type="match status" value="1"/>
</dbReference>
<accession>A0A9D9E569</accession>
<dbReference type="Gene3D" id="3.40.50.450">
    <property type="match status" value="1"/>
</dbReference>
<reference evidence="1" key="2">
    <citation type="journal article" date="2021" name="PeerJ">
        <title>Extensive microbial diversity within the chicken gut microbiome revealed by metagenomics and culture.</title>
        <authorList>
            <person name="Gilroy R."/>
            <person name="Ravi A."/>
            <person name="Getino M."/>
            <person name="Pursley I."/>
            <person name="Horton D.L."/>
            <person name="Alikhan N.F."/>
            <person name="Baker D."/>
            <person name="Gharbi K."/>
            <person name="Hall N."/>
            <person name="Watson M."/>
            <person name="Adriaenssens E.M."/>
            <person name="Foster-Nyarko E."/>
            <person name="Jarju S."/>
            <person name="Secka A."/>
            <person name="Antonio M."/>
            <person name="Oren A."/>
            <person name="Chaudhuri R.R."/>
            <person name="La Ragione R."/>
            <person name="Hildebrand F."/>
            <person name="Pallen M.J."/>
        </authorList>
    </citation>
    <scope>NUCLEOTIDE SEQUENCE</scope>
    <source>
        <strain evidence="1">C6-149</strain>
    </source>
</reference>
<dbReference type="InterPro" id="IPR007710">
    <property type="entry name" value="Nucleoside_deoxyribTrfase"/>
</dbReference>
<dbReference type="Proteomes" id="UP000823614">
    <property type="component" value="Unassembled WGS sequence"/>
</dbReference>